<dbReference type="GO" id="GO:0005634">
    <property type="term" value="C:nucleus"/>
    <property type="evidence" value="ECO:0007669"/>
    <property type="project" value="TreeGrafter"/>
</dbReference>
<keyword evidence="3" id="KW-0808">Transferase</keyword>
<accession>A0A6A6SXF3</accession>
<keyword evidence="3" id="KW-0418">Kinase</keyword>
<dbReference type="PROSITE" id="PS00108">
    <property type="entry name" value="PROTEIN_KINASE_ST"/>
    <property type="match status" value="1"/>
</dbReference>
<dbReference type="SUPFAM" id="SSF56112">
    <property type="entry name" value="Protein kinase-like (PK-like)"/>
    <property type="match status" value="1"/>
</dbReference>
<dbReference type="GO" id="GO:0004674">
    <property type="term" value="F:protein serine/threonine kinase activity"/>
    <property type="evidence" value="ECO:0007669"/>
    <property type="project" value="TreeGrafter"/>
</dbReference>
<dbReference type="PANTHER" id="PTHR44167:SF24">
    <property type="entry name" value="SERINE_THREONINE-PROTEIN KINASE CHK2"/>
    <property type="match status" value="1"/>
</dbReference>
<protein>
    <submittedName>
        <fullName evidence="3">Kinase-like protein</fullName>
    </submittedName>
</protein>
<dbReference type="Pfam" id="PF00069">
    <property type="entry name" value="Pkinase"/>
    <property type="match status" value="1"/>
</dbReference>
<sequence>MRGGGGSPLEERVDEKEKEVEPPGLKEFPHWATDFDFEMIDKDGKRKKKPLGSGLWSDVYRALPTLPKPQSPSAVSPPSTTAALVDLGLPKGADASLTPPLTPVKSRTSSLSKVIQNTPAPTAYAIKVPASRSAKQVLYAEAEILSHLSRFPEAETYVVPFYGLDMRTGALVLKAMDCTLDSWISTSLNTLPEPARAARLAEIFPTLALTLIKGLEWMNSKGCIHADIKPSNVLFPTTSTSPVYTDFSSATLTHPTPSQESKPPTPLGGGTWDFLAPALVAKSSKESPATPTLETDVWSLAITLLYVIIGQSPFDCAGSNVYRRREMVKQGVPLSYTAYGDDGPRNLKRLDMLSKELGVDLKKWFAGALDASGEMQVDVKRWREELEGAKGRSGEVKM</sequence>
<dbReference type="InterPro" id="IPR008271">
    <property type="entry name" value="Ser/Thr_kinase_AS"/>
</dbReference>
<dbReference type="PROSITE" id="PS50011">
    <property type="entry name" value="PROTEIN_KINASE_DOM"/>
    <property type="match status" value="1"/>
</dbReference>
<evidence type="ECO:0000313" key="4">
    <source>
        <dbReference type="Proteomes" id="UP000799324"/>
    </source>
</evidence>
<name>A0A6A6SXF3_9PLEO</name>
<dbReference type="Proteomes" id="UP000799324">
    <property type="component" value="Unassembled WGS sequence"/>
</dbReference>
<organism evidence="3 4">
    <name type="scientific">Lophiostoma macrostomum CBS 122681</name>
    <dbReference type="NCBI Taxonomy" id="1314788"/>
    <lineage>
        <taxon>Eukaryota</taxon>
        <taxon>Fungi</taxon>
        <taxon>Dikarya</taxon>
        <taxon>Ascomycota</taxon>
        <taxon>Pezizomycotina</taxon>
        <taxon>Dothideomycetes</taxon>
        <taxon>Pleosporomycetidae</taxon>
        <taxon>Pleosporales</taxon>
        <taxon>Lophiostomataceae</taxon>
        <taxon>Lophiostoma</taxon>
    </lineage>
</organism>
<dbReference type="GO" id="GO:0044773">
    <property type="term" value="P:mitotic DNA damage checkpoint signaling"/>
    <property type="evidence" value="ECO:0007669"/>
    <property type="project" value="TreeGrafter"/>
</dbReference>
<proteinExistence type="predicted"/>
<evidence type="ECO:0000256" key="1">
    <source>
        <dbReference type="SAM" id="MobiDB-lite"/>
    </source>
</evidence>
<reference evidence="3" key="1">
    <citation type="journal article" date="2020" name="Stud. Mycol.">
        <title>101 Dothideomycetes genomes: a test case for predicting lifestyles and emergence of pathogens.</title>
        <authorList>
            <person name="Haridas S."/>
            <person name="Albert R."/>
            <person name="Binder M."/>
            <person name="Bloem J."/>
            <person name="Labutti K."/>
            <person name="Salamov A."/>
            <person name="Andreopoulos B."/>
            <person name="Baker S."/>
            <person name="Barry K."/>
            <person name="Bills G."/>
            <person name="Bluhm B."/>
            <person name="Cannon C."/>
            <person name="Castanera R."/>
            <person name="Culley D."/>
            <person name="Daum C."/>
            <person name="Ezra D."/>
            <person name="Gonzalez J."/>
            <person name="Henrissat B."/>
            <person name="Kuo A."/>
            <person name="Liang C."/>
            <person name="Lipzen A."/>
            <person name="Lutzoni F."/>
            <person name="Magnuson J."/>
            <person name="Mondo S."/>
            <person name="Nolan M."/>
            <person name="Ohm R."/>
            <person name="Pangilinan J."/>
            <person name="Park H.-J."/>
            <person name="Ramirez L."/>
            <person name="Alfaro M."/>
            <person name="Sun H."/>
            <person name="Tritt A."/>
            <person name="Yoshinaga Y."/>
            <person name="Zwiers L.-H."/>
            <person name="Turgeon B."/>
            <person name="Goodwin S."/>
            <person name="Spatafora J."/>
            <person name="Crous P."/>
            <person name="Grigoriev I."/>
        </authorList>
    </citation>
    <scope>NUCLEOTIDE SEQUENCE</scope>
    <source>
        <strain evidence="3">CBS 122681</strain>
    </source>
</reference>
<gene>
    <name evidence="3" type="ORF">K491DRAFT_604943</name>
</gene>
<dbReference type="Gene3D" id="1.10.510.10">
    <property type="entry name" value="Transferase(Phosphotransferase) domain 1"/>
    <property type="match status" value="1"/>
</dbReference>
<evidence type="ECO:0000259" key="2">
    <source>
        <dbReference type="PROSITE" id="PS50011"/>
    </source>
</evidence>
<dbReference type="EMBL" id="MU004403">
    <property type="protein sequence ID" value="KAF2652376.1"/>
    <property type="molecule type" value="Genomic_DNA"/>
</dbReference>
<dbReference type="SMART" id="SM00220">
    <property type="entry name" value="S_TKc"/>
    <property type="match status" value="1"/>
</dbReference>
<evidence type="ECO:0000313" key="3">
    <source>
        <dbReference type="EMBL" id="KAF2652376.1"/>
    </source>
</evidence>
<feature type="domain" description="Protein kinase" evidence="2">
    <location>
        <begin position="45"/>
        <end position="398"/>
    </location>
</feature>
<dbReference type="AlphaFoldDB" id="A0A6A6SXF3"/>
<dbReference type="PANTHER" id="PTHR44167">
    <property type="entry name" value="OVARIAN-SPECIFIC SERINE/THREONINE-PROTEIN KINASE LOK-RELATED"/>
    <property type="match status" value="1"/>
</dbReference>
<dbReference type="GO" id="GO:0005524">
    <property type="term" value="F:ATP binding"/>
    <property type="evidence" value="ECO:0007669"/>
    <property type="project" value="InterPro"/>
</dbReference>
<feature type="region of interest" description="Disordered" evidence="1">
    <location>
        <begin position="1"/>
        <end position="29"/>
    </location>
</feature>
<feature type="compositionally biased region" description="Basic and acidic residues" evidence="1">
    <location>
        <begin position="9"/>
        <end position="21"/>
    </location>
</feature>
<dbReference type="OrthoDB" id="1668230at2759"/>
<keyword evidence="4" id="KW-1185">Reference proteome</keyword>
<dbReference type="InterPro" id="IPR000719">
    <property type="entry name" value="Prot_kinase_dom"/>
</dbReference>
<dbReference type="InterPro" id="IPR011009">
    <property type="entry name" value="Kinase-like_dom_sf"/>
</dbReference>